<organism evidence="2 3">
    <name type="scientific">Paenibacillus sambharensis</name>
    <dbReference type="NCBI Taxonomy" id="1803190"/>
    <lineage>
        <taxon>Bacteria</taxon>
        <taxon>Bacillati</taxon>
        <taxon>Bacillota</taxon>
        <taxon>Bacilli</taxon>
        <taxon>Bacillales</taxon>
        <taxon>Paenibacillaceae</taxon>
        <taxon>Paenibacillus</taxon>
    </lineage>
</organism>
<gene>
    <name evidence="2" type="ORF">DNH61_05785</name>
</gene>
<dbReference type="CDD" id="cd04301">
    <property type="entry name" value="NAT_SF"/>
    <property type="match status" value="1"/>
</dbReference>
<dbReference type="OrthoDB" id="9795206at2"/>
<sequence length="171" mass="19557">MTKDVLTASDRITLRRTEPDDLFQVLYIERDPAHTPFISQWTREQHIEALSDPDALHLIIEDADGSLAGYLIVNGLHDPNRSACLTRIALKAQGKGYGKEAIRLIVEWLFANTSVHRIWLDVKDFNLRARNVYRSSGFTVEGTLRDSVLRDDKYESLIIMSILRTEFRGLS</sequence>
<dbReference type="InterPro" id="IPR000182">
    <property type="entry name" value="GNAT_dom"/>
</dbReference>
<accession>A0A2W1LPU7</accession>
<dbReference type="Proteomes" id="UP000249522">
    <property type="component" value="Unassembled WGS sequence"/>
</dbReference>
<name>A0A2W1LPU7_9BACL</name>
<dbReference type="PANTHER" id="PTHR43415">
    <property type="entry name" value="SPERMIDINE N(1)-ACETYLTRANSFERASE"/>
    <property type="match status" value="1"/>
</dbReference>
<comment type="caution">
    <text evidence="2">The sequence shown here is derived from an EMBL/GenBank/DDBJ whole genome shotgun (WGS) entry which is preliminary data.</text>
</comment>
<dbReference type="PROSITE" id="PS51186">
    <property type="entry name" value="GNAT"/>
    <property type="match status" value="1"/>
</dbReference>
<feature type="domain" description="N-acetyltransferase" evidence="1">
    <location>
        <begin position="12"/>
        <end position="165"/>
    </location>
</feature>
<dbReference type="InterPro" id="IPR016181">
    <property type="entry name" value="Acyl_CoA_acyltransferase"/>
</dbReference>
<dbReference type="GO" id="GO:0016747">
    <property type="term" value="F:acyltransferase activity, transferring groups other than amino-acyl groups"/>
    <property type="evidence" value="ECO:0007669"/>
    <property type="project" value="InterPro"/>
</dbReference>
<dbReference type="Pfam" id="PF13302">
    <property type="entry name" value="Acetyltransf_3"/>
    <property type="match status" value="1"/>
</dbReference>
<evidence type="ECO:0000313" key="2">
    <source>
        <dbReference type="EMBL" id="PZD96875.1"/>
    </source>
</evidence>
<dbReference type="Gene3D" id="3.40.630.30">
    <property type="match status" value="1"/>
</dbReference>
<dbReference type="PANTHER" id="PTHR43415:SF3">
    <property type="entry name" value="GNAT-FAMILY ACETYLTRANSFERASE"/>
    <property type="match status" value="1"/>
</dbReference>
<dbReference type="AlphaFoldDB" id="A0A2W1LPU7"/>
<keyword evidence="2" id="KW-0808">Transferase</keyword>
<evidence type="ECO:0000313" key="3">
    <source>
        <dbReference type="Proteomes" id="UP000249522"/>
    </source>
</evidence>
<keyword evidence="3" id="KW-1185">Reference proteome</keyword>
<reference evidence="2 3" key="1">
    <citation type="submission" date="2018-06" db="EMBL/GenBank/DDBJ databases">
        <title>Paenibacillus imtechensis sp. nov.</title>
        <authorList>
            <person name="Pinnaka A.K."/>
            <person name="Singh H."/>
            <person name="Kaur M."/>
        </authorList>
    </citation>
    <scope>NUCLEOTIDE SEQUENCE [LARGE SCALE GENOMIC DNA]</scope>
    <source>
        <strain evidence="2 3">SMB1</strain>
    </source>
</reference>
<dbReference type="SUPFAM" id="SSF55729">
    <property type="entry name" value="Acyl-CoA N-acyltransferases (Nat)"/>
    <property type="match status" value="1"/>
</dbReference>
<protein>
    <submittedName>
        <fullName evidence="2">GNAT family N-acetyltransferase</fullName>
    </submittedName>
</protein>
<dbReference type="EMBL" id="QKRB01000036">
    <property type="protein sequence ID" value="PZD96875.1"/>
    <property type="molecule type" value="Genomic_DNA"/>
</dbReference>
<evidence type="ECO:0000259" key="1">
    <source>
        <dbReference type="PROSITE" id="PS51186"/>
    </source>
</evidence>
<proteinExistence type="predicted"/>